<comment type="caution">
    <text evidence="2">The sequence shown here is derived from an EMBL/GenBank/DDBJ whole genome shotgun (WGS) entry which is preliminary data.</text>
</comment>
<dbReference type="EMBL" id="LXQA010690877">
    <property type="protein sequence ID" value="MCI66208.1"/>
    <property type="molecule type" value="Genomic_DNA"/>
</dbReference>
<feature type="non-terminal residue" evidence="2">
    <location>
        <position position="1"/>
    </location>
</feature>
<name>A0A392TZ82_9FABA</name>
<organism evidence="2 3">
    <name type="scientific">Trifolium medium</name>
    <dbReference type="NCBI Taxonomy" id="97028"/>
    <lineage>
        <taxon>Eukaryota</taxon>
        <taxon>Viridiplantae</taxon>
        <taxon>Streptophyta</taxon>
        <taxon>Embryophyta</taxon>
        <taxon>Tracheophyta</taxon>
        <taxon>Spermatophyta</taxon>
        <taxon>Magnoliopsida</taxon>
        <taxon>eudicotyledons</taxon>
        <taxon>Gunneridae</taxon>
        <taxon>Pentapetalae</taxon>
        <taxon>rosids</taxon>
        <taxon>fabids</taxon>
        <taxon>Fabales</taxon>
        <taxon>Fabaceae</taxon>
        <taxon>Papilionoideae</taxon>
        <taxon>50 kb inversion clade</taxon>
        <taxon>NPAAA clade</taxon>
        <taxon>Hologalegina</taxon>
        <taxon>IRL clade</taxon>
        <taxon>Trifolieae</taxon>
        <taxon>Trifolium</taxon>
    </lineage>
</organism>
<proteinExistence type="predicted"/>
<dbReference type="Proteomes" id="UP000265520">
    <property type="component" value="Unassembled WGS sequence"/>
</dbReference>
<sequence length="23" mass="2410">TGEKRSNGDGGRIIARVNKVQPG</sequence>
<keyword evidence="3" id="KW-1185">Reference proteome</keyword>
<feature type="region of interest" description="Disordered" evidence="1">
    <location>
        <begin position="1"/>
        <end position="23"/>
    </location>
</feature>
<dbReference type="AlphaFoldDB" id="A0A392TZ82"/>
<evidence type="ECO:0000256" key="1">
    <source>
        <dbReference type="SAM" id="MobiDB-lite"/>
    </source>
</evidence>
<accession>A0A392TZ82</accession>
<evidence type="ECO:0000313" key="3">
    <source>
        <dbReference type="Proteomes" id="UP000265520"/>
    </source>
</evidence>
<reference evidence="2 3" key="1">
    <citation type="journal article" date="2018" name="Front. Plant Sci.">
        <title>Red Clover (Trifolium pratense) and Zigzag Clover (T. medium) - A Picture of Genomic Similarities and Differences.</title>
        <authorList>
            <person name="Dluhosova J."/>
            <person name="Istvanek J."/>
            <person name="Nedelnik J."/>
            <person name="Repkova J."/>
        </authorList>
    </citation>
    <scope>NUCLEOTIDE SEQUENCE [LARGE SCALE GENOMIC DNA]</scope>
    <source>
        <strain evidence="3">cv. 10/8</strain>
        <tissue evidence="2">Leaf</tissue>
    </source>
</reference>
<evidence type="ECO:0000313" key="2">
    <source>
        <dbReference type="EMBL" id="MCI66208.1"/>
    </source>
</evidence>
<protein>
    <submittedName>
        <fullName evidence="2">Uncharacterized protein</fullName>
    </submittedName>
</protein>